<gene>
    <name evidence="1" type="ORF">WA026_011971</name>
</gene>
<keyword evidence="2" id="KW-1185">Reference proteome</keyword>
<dbReference type="EMBL" id="JARQZJ010000126">
    <property type="protein sequence ID" value="KAK9890606.1"/>
    <property type="molecule type" value="Genomic_DNA"/>
</dbReference>
<proteinExistence type="predicted"/>
<organism evidence="1 2">
    <name type="scientific">Henosepilachna vigintioctopunctata</name>
    <dbReference type="NCBI Taxonomy" id="420089"/>
    <lineage>
        <taxon>Eukaryota</taxon>
        <taxon>Metazoa</taxon>
        <taxon>Ecdysozoa</taxon>
        <taxon>Arthropoda</taxon>
        <taxon>Hexapoda</taxon>
        <taxon>Insecta</taxon>
        <taxon>Pterygota</taxon>
        <taxon>Neoptera</taxon>
        <taxon>Endopterygota</taxon>
        <taxon>Coleoptera</taxon>
        <taxon>Polyphaga</taxon>
        <taxon>Cucujiformia</taxon>
        <taxon>Coccinelloidea</taxon>
        <taxon>Coccinellidae</taxon>
        <taxon>Epilachninae</taxon>
        <taxon>Epilachnini</taxon>
        <taxon>Henosepilachna</taxon>
    </lineage>
</organism>
<accession>A0AAW1V4J2</accession>
<evidence type="ECO:0000313" key="1">
    <source>
        <dbReference type="EMBL" id="KAK9890606.1"/>
    </source>
</evidence>
<protein>
    <submittedName>
        <fullName evidence="1">Uncharacterized protein</fullName>
    </submittedName>
</protein>
<comment type="caution">
    <text evidence="1">The sequence shown here is derived from an EMBL/GenBank/DDBJ whole genome shotgun (WGS) entry which is preliminary data.</text>
</comment>
<name>A0AAW1V4J2_9CUCU</name>
<reference evidence="1 2" key="1">
    <citation type="submission" date="2023-03" db="EMBL/GenBank/DDBJ databases">
        <title>Genome insight into feeding habits of ladybird beetles.</title>
        <authorList>
            <person name="Li H.-S."/>
            <person name="Huang Y.-H."/>
            <person name="Pang H."/>
        </authorList>
    </citation>
    <scope>NUCLEOTIDE SEQUENCE [LARGE SCALE GENOMIC DNA]</scope>
    <source>
        <strain evidence="1">SYSU_2023b</strain>
        <tissue evidence="1">Whole body</tissue>
    </source>
</reference>
<sequence length="114" mass="12713">MSTMFLGSACFQESHINITNLSDKDILSGCGGDFSHVEEYIHERVNVRLGRSGLQASLSSFLVHVKMRSALIAHHPTFHNTVLCRINRVHWIPKVTINRGAVTTAPLDRLQCNS</sequence>
<dbReference type="AlphaFoldDB" id="A0AAW1V4J2"/>
<evidence type="ECO:0000313" key="2">
    <source>
        <dbReference type="Proteomes" id="UP001431783"/>
    </source>
</evidence>
<dbReference type="Proteomes" id="UP001431783">
    <property type="component" value="Unassembled WGS sequence"/>
</dbReference>